<accession>A0A6J7ZQW6</accession>
<keyword evidence="2" id="KW-1185">Reference proteome</keyword>
<gene>
    <name evidence="1" type="ORF">PLAN_50174</name>
</gene>
<name>A0A6J7ZQW6_PLARU</name>
<dbReference type="AlphaFoldDB" id="A0A6J7ZQW6"/>
<dbReference type="Proteomes" id="UP000196521">
    <property type="component" value="Unassembled WGS sequence"/>
</dbReference>
<sequence>METLGIYTLANDVVFDQLVALLNSIELNISPNIPVCVIPYDHRIERVKQEISSRENVTLFENRIALEGWDNFVNQLWESHSRAKDSKRSRPGWYQGFVHRKFAAFDGEFDKFVFFDGDSLAMKPIDDIFEKLNEYDLVFNDWEHKKPRDVTELDLSIIEQKTGLTEDEIRPRLHCDSFFGSKKGLFSFDQLEDLKKRAIEQGEIEWVRPRSWWSSSGLFSYMTFPGNPKMFNFTRSPNGQERTGNCADADPFVNINNVLYNEEGLKPIHRIHYMNYSSADFARLCQGEDVNIRYQDIFLHYRFIKQPDLKPQVLKPPSFWVKTNRKMQKVMQKLKKIYN</sequence>
<evidence type="ECO:0008006" key="3">
    <source>
        <dbReference type="Google" id="ProtNLM"/>
    </source>
</evidence>
<proteinExistence type="predicted"/>
<protein>
    <recommendedName>
        <fullName evidence="3">Methionine synthase</fullName>
    </recommendedName>
</protein>
<dbReference type="SUPFAM" id="SSF53448">
    <property type="entry name" value="Nucleotide-diphospho-sugar transferases"/>
    <property type="match status" value="1"/>
</dbReference>
<dbReference type="InterPro" id="IPR054619">
    <property type="entry name" value="Npun_R2821-like"/>
</dbReference>
<evidence type="ECO:0000313" key="2">
    <source>
        <dbReference type="Proteomes" id="UP000196521"/>
    </source>
</evidence>
<reference evidence="1" key="1">
    <citation type="submission" date="2020-05" db="EMBL/GenBank/DDBJ databases">
        <authorList>
            <consortium name="Genoscope - CEA"/>
            <person name="William W."/>
        </authorList>
    </citation>
    <scope>NUCLEOTIDE SEQUENCE [LARGE SCALE GENOMIC DNA]</scope>
    <source>
        <strain evidence="1">PCC 7821</strain>
    </source>
</reference>
<comment type="caution">
    <text evidence="1">The sequence shown here is derived from an EMBL/GenBank/DDBJ whole genome shotgun (WGS) entry which is preliminary data.</text>
</comment>
<dbReference type="NCBIfam" id="NF045582">
    <property type="entry name" value="Npun_R2823_gen"/>
    <property type="match status" value="1"/>
</dbReference>
<dbReference type="InterPro" id="IPR029044">
    <property type="entry name" value="Nucleotide-diphossugar_trans"/>
</dbReference>
<dbReference type="RefSeq" id="WP_026798208.1">
    <property type="nucleotide sequence ID" value="NZ_LR812491.1"/>
</dbReference>
<evidence type="ECO:0000313" key="1">
    <source>
        <dbReference type="EMBL" id="CAC5344969.1"/>
    </source>
</evidence>
<dbReference type="EMBL" id="CZCZ02000015">
    <property type="protein sequence ID" value="CAC5344969.1"/>
    <property type="molecule type" value="Genomic_DNA"/>
</dbReference>
<organism evidence="1 2">
    <name type="scientific">Planktothrix rubescens CCAP 1459/22</name>
    <dbReference type="NCBI Taxonomy" id="329571"/>
    <lineage>
        <taxon>Bacteria</taxon>
        <taxon>Bacillati</taxon>
        <taxon>Cyanobacteriota</taxon>
        <taxon>Cyanophyceae</taxon>
        <taxon>Oscillatoriophycideae</taxon>
        <taxon>Oscillatoriales</taxon>
        <taxon>Microcoleaceae</taxon>
        <taxon>Planktothrix</taxon>
    </lineage>
</organism>